<organism evidence="1 2">
    <name type="scientific">Serpentinimonas raichei</name>
    <dbReference type="NCBI Taxonomy" id="1458425"/>
    <lineage>
        <taxon>Bacteria</taxon>
        <taxon>Pseudomonadati</taxon>
        <taxon>Pseudomonadota</taxon>
        <taxon>Betaproteobacteria</taxon>
        <taxon>Burkholderiales</taxon>
        <taxon>Comamonadaceae</taxon>
        <taxon>Serpentinimonas</taxon>
    </lineage>
</organism>
<dbReference type="SMART" id="SM00855">
    <property type="entry name" value="PGAM"/>
    <property type="match status" value="1"/>
</dbReference>
<keyword evidence="2" id="KW-1185">Reference proteome</keyword>
<dbReference type="InterPro" id="IPR029033">
    <property type="entry name" value="His_PPase_superfam"/>
</dbReference>
<name>A0A060NHQ4_9BURK</name>
<dbReference type="OrthoDB" id="5296884at2"/>
<proteinExistence type="predicted"/>
<dbReference type="Proteomes" id="UP000067461">
    <property type="component" value="Chromosome"/>
</dbReference>
<evidence type="ECO:0000313" key="1">
    <source>
        <dbReference type="EMBL" id="BAO80290.1"/>
    </source>
</evidence>
<dbReference type="HOGENOM" id="CLU_033323_8_3_4"/>
<protein>
    <submittedName>
        <fullName evidence="1">Fructose-2,6-bisphosphatase</fullName>
    </submittedName>
</protein>
<dbReference type="EMBL" id="AP014568">
    <property type="protein sequence ID" value="BAO80290.1"/>
    <property type="molecule type" value="Genomic_DNA"/>
</dbReference>
<dbReference type="AlphaFoldDB" id="A0A060NHQ4"/>
<evidence type="ECO:0000313" key="2">
    <source>
        <dbReference type="Proteomes" id="UP000067461"/>
    </source>
</evidence>
<reference evidence="1 2" key="1">
    <citation type="journal article" date="2014" name="Nat. Commun.">
        <title>Physiological and genomic features of highly alkaliphilic hydrogen-utilizing Betaproteobacteria from a continental serpentinizing site.</title>
        <authorList>
            <person name="Suzuki S."/>
            <person name="Kuenen J.G."/>
            <person name="Schipper K."/>
            <person name="van der Velde S."/>
            <person name="Ishii S."/>
            <person name="Wu A."/>
            <person name="Sorokin D.Y."/>
            <person name="Tenney A."/>
            <person name="Meng X.Y."/>
            <person name="Morrill P.L."/>
            <person name="Kamagata Y."/>
            <person name="Muyzer G."/>
            <person name="Nealson K.H."/>
        </authorList>
    </citation>
    <scope>NUCLEOTIDE SEQUENCE [LARGE SCALE GENOMIC DNA]</scope>
    <source>
        <strain evidence="1 2">A1</strain>
    </source>
</reference>
<dbReference type="KEGG" id="cbaa:SRAA_0436"/>
<dbReference type="STRING" id="1458425.SRAA_0436"/>
<gene>
    <name evidence="1" type="ORF">SRAA_0436</name>
</gene>
<dbReference type="SUPFAM" id="SSF53254">
    <property type="entry name" value="Phosphoglycerate mutase-like"/>
    <property type="match status" value="1"/>
</dbReference>
<dbReference type="InterPro" id="IPR013078">
    <property type="entry name" value="His_Pase_superF_clade-1"/>
</dbReference>
<accession>A0A060NHQ4</accession>
<dbReference type="Pfam" id="PF00300">
    <property type="entry name" value="His_Phos_1"/>
    <property type="match status" value="1"/>
</dbReference>
<sequence length="219" mass="23987">MTPNPVSPAPPADPASDALGRLWLVRHARVLCPVEPVRATCYGRLDWPADPQATQELARTLAGQLPIGARLRSSTRQRTRLLAHELQALRPDLQPGGADARLDELDFGAWEGRRWDDIGEAAVAAWVRNFADARVGGGESVRQLLQRVQAALIEQAADGPGEVVWLCHAGVIRACLWLYGSTSSATPQADTWPRTTVSCAYCKEFPRTYPRTGELGWRS</sequence>
<dbReference type="RefSeq" id="WP_082039857.1">
    <property type="nucleotide sequence ID" value="NZ_AP014568.1"/>
</dbReference>
<dbReference type="Gene3D" id="3.40.50.1240">
    <property type="entry name" value="Phosphoglycerate mutase-like"/>
    <property type="match status" value="1"/>
</dbReference>